<dbReference type="InParanoid" id="D8REJ0"/>
<dbReference type="GO" id="GO:0008270">
    <property type="term" value="F:zinc ion binding"/>
    <property type="evidence" value="ECO:0007669"/>
    <property type="project" value="UniProtKB-KW"/>
</dbReference>
<evidence type="ECO:0000256" key="3">
    <source>
        <dbReference type="ARBA" id="ARBA00022833"/>
    </source>
</evidence>
<evidence type="ECO:0000256" key="6">
    <source>
        <dbReference type="SAM" id="MobiDB-lite"/>
    </source>
</evidence>
<protein>
    <recommendedName>
        <fullName evidence="7">FYVE-type domain-containing protein</fullName>
    </recommendedName>
</protein>
<reference evidence="8 9" key="1">
    <citation type="journal article" date="2011" name="Science">
        <title>The Selaginella genome identifies genetic changes associated with the evolution of vascular plants.</title>
        <authorList>
            <person name="Banks J.A."/>
            <person name="Nishiyama T."/>
            <person name="Hasebe M."/>
            <person name="Bowman J.L."/>
            <person name="Gribskov M."/>
            <person name="dePamphilis C."/>
            <person name="Albert V.A."/>
            <person name="Aono N."/>
            <person name="Aoyama T."/>
            <person name="Ambrose B.A."/>
            <person name="Ashton N.W."/>
            <person name="Axtell M.J."/>
            <person name="Barker E."/>
            <person name="Barker M.S."/>
            <person name="Bennetzen J.L."/>
            <person name="Bonawitz N.D."/>
            <person name="Chapple C."/>
            <person name="Cheng C."/>
            <person name="Correa L.G."/>
            <person name="Dacre M."/>
            <person name="DeBarry J."/>
            <person name="Dreyer I."/>
            <person name="Elias M."/>
            <person name="Engstrom E.M."/>
            <person name="Estelle M."/>
            <person name="Feng L."/>
            <person name="Finet C."/>
            <person name="Floyd S.K."/>
            <person name="Frommer W.B."/>
            <person name="Fujita T."/>
            <person name="Gramzow L."/>
            <person name="Gutensohn M."/>
            <person name="Harholt J."/>
            <person name="Hattori M."/>
            <person name="Heyl A."/>
            <person name="Hirai T."/>
            <person name="Hiwatashi Y."/>
            <person name="Ishikawa M."/>
            <person name="Iwata M."/>
            <person name="Karol K.G."/>
            <person name="Koehler B."/>
            <person name="Kolukisaoglu U."/>
            <person name="Kubo M."/>
            <person name="Kurata T."/>
            <person name="Lalonde S."/>
            <person name="Li K."/>
            <person name="Li Y."/>
            <person name="Litt A."/>
            <person name="Lyons E."/>
            <person name="Manning G."/>
            <person name="Maruyama T."/>
            <person name="Michael T.P."/>
            <person name="Mikami K."/>
            <person name="Miyazaki S."/>
            <person name="Morinaga S."/>
            <person name="Murata T."/>
            <person name="Mueller-Roeber B."/>
            <person name="Nelson D.R."/>
            <person name="Obara M."/>
            <person name="Oguri Y."/>
            <person name="Olmstead R.G."/>
            <person name="Onodera N."/>
            <person name="Petersen B.L."/>
            <person name="Pils B."/>
            <person name="Prigge M."/>
            <person name="Rensing S.A."/>
            <person name="Riano-Pachon D.M."/>
            <person name="Roberts A.W."/>
            <person name="Sato Y."/>
            <person name="Scheller H.V."/>
            <person name="Schulz B."/>
            <person name="Schulz C."/>
            <person name="Shakirov E.V."/>
            <person name="Shibagaki N."/>
            <person name="Shinohara N."/>
            <person name="Shippen D.E."/>
            <person name="Soerensen I."/>
            <person name="Sotooka R."/>
            <person name="Sugimoto N."/>
            <person name="Sugita M."/>
            <person name="Sumikawa N."/>
            <person name="Tanurdzic M."/>
            <person name="Theissen G."/>
            <person name="Ulvskov P."/>
            <person name="Wakazuki S."/>
            <person name="Weng J.K."/>
            <person name="Willats W.W."/>
            <person name="Wipf D."/>
            <person name="Wolf P.G."/>
            <person name="Yang L."/>
            <person name="Zimmer A.D."/>
            <person name="Zhu Q."/>
            <person name="Mitros T."/>
            <person name="Hellsten U."/>
            <person name="Loque D."/>
            <person name="Otillar R."/>
            <person name="Salamov A."/>
            <person name="Schmutz J."/>
            <person name="Shapiro H."/>
            <person name="Lindquist E."/>
            <person name="Lucas S."/>
            <person name="Rokhsar D."/>
            <person name="Grigoriev I.V."/>
        </authorList>
    </citation>
    <scope>NUCLEOTIDE SEQUENCE [LARGE SCALE GENOMIC DNA]</scope>
</reference>
<dbReference type="Pfam" id="PF01363">
    <property type="entry name" value="FYVE"/>
    <property type="match status" value="1"/>
</dbReference>
<dbReference type="EMBL" id="GL377577">
    <property type="protein sequence ID" value="EFJ29454.1"/>
    <property type="molecule type" value="Genomic_DNA"/>
</dbReference>
<dbReference type="PANTHER" id="PTHR47794">
    <property type="entry name" value="VACUOLAR PROTEIN SORTING-ASSOCIATED PROTEIN 27"/>
    <property type="match status" value="1"/>
</dbReference>
<dbReference type="InterPro" id="IPR002110">
    <property type="entry name" value="Ankyrin_rpt"/>
</dbReference>
<dbReference type="GO" id="GO:0032266">
    <property type="term" value="F:phosphatidylinositol-3-phosphate binding"/>
    <property type="evidence" value="ECO:0000318"/>
    <property type="project" value="GO_Central"/>
</dbReference>
<dbReference type="PANTHER" id="PTHR47794:SF1">
    <property type="entry name" value="VACUOLAR PROTEIN SORTING-ASSOCIATED PROTEIN 27"/>
    <property type="match status" value="1"/>
</dbReference>
<dbReference type="CDD" id="cd15760">
    <property type="entry name" value="FYVE_scVPS27p_like"/>
    <property type="match status" value="1"/>
</dbReference>
<dbReference type="GO" id="GO:0043130">
    <property type="term" value="F:ubiquitin binding"/>
    <property type="evidence" value="ECO:0000318"/>
    <property type="project" value="GO_Central"/>
</dbReference>
<evidence type="ECO:0000256" key="4">
    <source>
        <dbReference type="PROSITE-ProRule" id="PRU00023"/>
    </source>
</evidence>
<proteinExistence type="predicted"/>
<dbReference type="PROSITE" id="PS50178">
    <property type="entry name" value="ZF_FYVE"/>
    <property type="match status" value="1"/>
</dbReference>
<dbReference type="Gramene" id="EFJ29454">
    <property type="protein sequence ID" value="EFJ29454"/>
    <property type="gene ID" value="SELMODRAFT_440808"/>
</dbReference>
<feature type="domain" description="FYVE-type" evidence="7">
    <location>
        <begin position="9"/>
        <end position="69"/>
    </location>
</feature>
<evidence type="ECO:0000256" key="1">
    <source>
        <dbReference type="ARBA" id="ARBA00022723"/>
    </source>
</evidence>
<feature type="region of interest" description="Disordered" evidence="6">
    <location>
        <begin position="152"/>
        <end position="191"/>
    </location>
</feature>
<feature type="compositionally biased region" description="Low complexity" evidence="6">
    <location>
        <begin position="152"/>
        <end position="173"/>
    </location>
</feature>
<keyword evidence="4" id="KW-0040">ANK repeat</keyword>
<dbReference type="FunCoup" id="D8REJ0">
    <property type="interactions" value="967"/>
</dbReference>
<evidence type="ECO:0000313" key="8">
    <source>
        <dbReference type="EMBL" id="EFJ29454.1"/>
    </source>
</evidence>
<organism evidence="9">
    <name type="scientific">Selaginella moellendorffii</name>
    <name type="common">Spikemoss</name>
    <dbReference type="NCBI Taxonomy" id="88036"/>
    <lineage>
        <taxon>Eukaryota</taxon>
        <taxon>Viridiplantae</taxon>
        <taxon>Streptophyta</taxon>
        <taxon>Embryophyta</taxon>
        <taxon>Tracheophyta</taxon>
        <taxon>Lycopodiopsida</taxon>
        <taxon>Selaginellales</taxon>
        <taxon>Selaginellaceae</taxon>
        <taxon>Selaginella</taxon>
    </lineage>
</organism>
<dbReference type="Proteomes" id="UP000001514">
    <property type="component" value="Unassembled WGS sequence"/>
</dbReference>
<dbReference type="InterPro" id="IPR011011">
    <property type="entry name" value="Znf_FYVE_PHD"/>
</dbReference>
<dbReference type="Pfam" id="PF12796">
    <property type="entry name" value="Ank_2"/>
    <property type="match status" value="1"/>
</dbReference>
<keyword evidence="1" id="KW-0479">Metal-binding</keyword>
<dbReference type="PROSITE" id="PS50297">
    <property type="entry name" value="ANK_REP_REGION"/>
    <property type="match status" value="1"/>
</dbReference>
<sequence>MAPVAPPAFEEAAHCAICGCGFGTFKRRHHCRACGRTLCNEHSSNQMALPQFGLHGPVRVCKDCFTAGDTRQAFSFDFLQVVPALEEGDGVVTREPSENDSLVPEFSSLNLNEATVPATVPANESTSTVPTFECKCGMPLCICSAPEPEAPKVSPQVSQSASSSRSKKTATTSLPTRQDQPRPLPVKQSPSLFFTGGQSVKAEDHAPCRSYDISGEGIREAIKNGDAGAVQNLLSKGVDAKYTDKQGMSLLHLAAVFNLTEIAFMLLDSGADAYSRNLQGETPLDCAQTTLQLKLLEKLARS</sequence>
<name>D8REJ0_SELML</name>
<dbReference type="SUPFAM" id="SSF48403">
    <property type="entry name" value="Ankyrin repeat"/>
    <property type="match status" value="1"/>
</dbReference>
<keyword evidence="3" id="KW-0862">Zinc</keyword>
<dbReference type="InterPro" id="IPR000306">
    <property type="entry name" value="Znf_FYVE"/>
</dbReference>
<keyword evidence="2 5" id="KW-0863">Zinc-finger</keyword>
<dbReference type="SUPFAM" id="SSF57903">
    <property type="entry name" value="FYVE/PHD zinc finger"/>
    <property type="match status" value="1"/>
</dbReference>
<dbReference type="eggNOG" id="KOG1818">
    <property type="taxonomic scope" value="Eukaryota"/>
</dbReference>
<accession>D8REJ0</accession>
<feature type="repeat" description="ANK" evidence="4">
    <location>
        <begin position="246"/>
        <end position="278"/>
    </location>
</feature>
<dbReference type="HOGENOM" id="CLU_083142_0_0_1"/>
<dbReference type="InterPro" id="IPR013083">
    <property type="entry name" value="Znf_RING/FYVE/PHD"/>
</dbReference>
<dbReference type="InterPro" id="IPR036770">
    <property type="entry name" value="Ankyrin_rpt-contain_sf"/>
</dbReference>
<dbReference type="GO" id="GO:0006623">
    <property type="term" value="P:protein targeting to vacuole"/>
    <property type="evidence" value="ECO:0000318"/>
    <property type="project" value="GO_Central"/>
</dbReference>
<dbReference type="GO" id="GO:0043328">
    <property type="term" value="P:protein transport to vacuole involved in ubiquitin-dependent protein catabolic process via the multivesicular body sorting pathway"/>
    <property type="evidence" value="ECO:0000318"/>
    <property type="project" value="GO_Central"/>
</dbReference>
<dbReference type="PROSITE" id="PS50088">
    <property type="entry name" value="ANK_REPEAT"/>
    <property type="match status" value="1"/>
</dbReference>
<dbReference type="SMART" id="SM00064">
    <property type="entry name" value="FYVE"/>
    <property type="match status" value="1"/>
</dbReference>
<dbReference type="KEGG" id="smo:SELMODRAFT_440808"/>
<evidence type="ECO:0000256" key="5">
    <source>
        <dbReference type="PROSITE-ProRule" id="PRU00091"/>
    </source>
</evidence>
<dbReference type="STRING" id="88036.D8REJ0"/>
<evidence type="ECO:0000259" key="7">
    <source>
        <dbReference type="PROSITE" id="PS50178"/>
    </source>
</evidence>
<evidence type="ECO:0000313" key="9">
    <source>
        <dbReference type="Proteomes" id="UP000001514"/>
    </source>
</evidence>
<dbReference type="Gene3D" id="1.25.40.20">
    <property type="entry name" value="Ankyrin repeat-containing domain"/>
    <property type="match status" value="1"/>
</dbReference>
<gene>
    <name evidence="8" type="ORF">SELMODRAFT_440808</name>
</gene>
<dbReference type="GO" id="GO:0033565">
    <property type="term" value="C:ESCRT-0 complex"/>
    <property type="evidence" value="ECO:0000318"/>
    <property type="project" value="GO_Central"/>
</dbReference>
<evidence type="ECO:0000256" key="2">
    <source>
        <dbReference type="ARBA" id="ARBA00022771"/>
    </source>
</evidence>
<dbReference type="Gene3D" id="3.30.40.10">
    <property type="entry name" value="Zinc/RING finger domain, C3HC4 (zinc finger)"/>
    <property type="match status" value="1"/>
</dbReference>
<dbReference type="AlphaFoldDB" id="D8REJ0"/>
<dbReference type="InterPro" id="IPR017455">
    <property type="entry name" value="Znf_FYVE-rel"/>
</dbReference>
<dbReference type="OMA" id="CTFTTFR"/>
<keyword evidence="9" id="KW-1185">Reference proteome</keyword>